<feature type="domain" description="PRC-barrel" evidence="2">
    <location>
        <begin position="16"/>
        <end position="75"/>
    </location>
</feature>
<dbReference type="InterPro" id="IPR019060">
    <property type="entry name" value="DUF2382"/>
</dbReference>
<dbReference type="PANTHER" id="PTHR38463:SF1">
    <property type="entry name" value="STRESS RESPONSE PROTEIN YSNF"/>
    <property type="match status" value="1"/>
</dbReference>
<evidence type="ECO:0000313" key="5">
    <source>
        <dbReference type="Proteomes" id="UP000252167"/>
    </source>
</evidence>
<dbReference type="InterPro" id="IPR052967">
    <property type="entry name" value="Stress_Response_Assoc"/>
</dbReference>
<reference evidence="4 5" key="1">
    <citation type="submission" date="2018-01" db="EMBL/GenBank/DDBJ databases">
        <title>Glutamicibacter soli strain NHPC-3 Whole genome sequence and assembly.</title>
        <authorList>
            <person name="Choudhury P."/>
            <person name="Gupta D."/>
            <person name="Sengupta K."/>
            <person name="Jawed A."/>
            <person name="Sultana N."/>
            <person name="Saha P."/>
        </authorList>
    </citation>
    <scope>NUCLEOTIDE SEQUENCE [LARGE SCALE GENOMIC DNA]</scope>
    <source>
        <strain evidence="4 5">NHPC-3</strain>
    </source>
</reference>
<sequence>MIDKHQIDELLHHDGTVIGADGEKIGKFGQVFLDDQTGEPQWVTVRTGLFGLSESFVLLDEASVDGDTVTVPFDKQTVKGAPRIDDQDGHLSPADEQELYRYYNRAYDATGPEGIEADRGTGMDRESGMDRTADGPLGGGVGTLAPGESAGVQDEMDPVRGQDESVAGHGADQSMTRSEEQLRVGTESVETGRVRLRKYVVTEDVTTTVPVSHEEVRVEREPLTGDAAAGVAGETELGEQEEEVTLHAERPVVEKEAVPVEKVSLGTETVTEDEQVTERLRKEEVETEGDSGRVDPANRDRSRDDGI</sequence>
<feature type="compositionally biased region" description="Basic and acidic residues" evidence="1">
    <location>
        <begin position="244"/>
        <end position="259"/>
    </location>
</feature>
<dbReference type="Proteomes" id="UP000252167">
    <property type="component" value="Unassembled WGS sequence"/>
</dbReference>
<dbReference type="SUPFAM" id="SSF50346">
    <property type="entry name" value="PRC-barrel domain"/>
    <property type="match status" value="1"/>
</dbReference>
<dbReference type="EMBL" id="POAF01000007">
    <property type="protein sequence ID" value="RBL99697.1"/>
    <property type="molecule type" value="Genomic_DNA"/>
</dbReference>
<feature type="compositionally biased region" description="Basic and acidic residues" evidence="1">
    <location>
        <begin position="116"/>
        <end position="133"/>
    </location>
</feature>
<dbReference type="Pfam" id="PF09557">
    <property type="entry name" value="DUF2382"/>
    <property type="match status" value="1"/>
</dbReference>
<evidence type="ECO:0000259" key="2">
    <source>
        <dbReference type="Pfam" id="PF05239"/>
    </source>
</evidence>
<accession>A0A365YAQ4</accession>
<dbReference type="Pfam" id="PF05239">
    <property type="entry name" value="PRC"/>
    <property type="match status" value="1"/>
</dbReference>
<dbReference type="InterPro" id="IPR014747">
    <property type="entry name" value="Bac_photo_RC_H_C"/>
</dbReference>
<feature type="domain" description="DUF2382" evidence="3">
    <location>
        <begin position="175"/>
        <end position="286"/>
    </location>
</feature>
<dbReference type="GO" id="GO:0019684">
    <property type="term" value="P:photosynthesis, light reaction"/>
    <property type="evidence" value="ECO:0007669"/>
    <property type="project" value="InterPro"/>
</dbReference>
<proteinExistence type="predicted"/>
<name>A0A365YAQ4_9MICC</name>
<dbReference type="InterPro" id="IPR027275">
    <property type="entry name" value="PRC-brl_dom"/>
</dbReference>
<evidence type="ECO:0000259" key="3">
    <source>
        <dbReference type="Pfam" id="PF09557"/>
    </source>
</evidence>
<dbReference type="GO" id="GO:0030077">
    <property type="term" value="C:plasma membrane light-harvesting complex"/>
    <property type="evidence" value="ECO:0007669"/>
    <property type="project" value="InterPro"/>
</dbReference>
<dbReference type="NCBIfam" id="TIGR02271">
    <property type="entry name" value="YsnF/AvaK domain"/>
    <property type="match status" value="1"/>
</dbReference>
<feature type="region of interest" description="Disordered" evidence="1">
    <location>
        <begin position="111"/>
        <end position="188"/>
    </location>
</feature>
<dbReference type="InterPro" id="IPR011033">
    <property type="entry name" value="PRC_barrel-like_sf"/>
</dbReference>
<dbReference type="RefSeq" id="WP_113607837.1">
    <property type="nucleotide sequence ID" value="NZ_POAF01000007.1"/>
</dbReference>
<dbReference type="PANTHER" id="PTHR38463">
    <property type="entry name" value="STRESS RESPONSE PROTEIN YSNF"/>
    <property type="match status" value="1"/>
</dbReference>
<feature type="compositionally biased region" description="Basic and acidic residues" evidence="1">
    <location>
        <begin position="276"/>
        <end position="307"/>
    </location>
</feature>
<feature type="region of interest" description="Disordered" evidence="1">
    <location>
        <begin position="212"/>
        <end position="307"/>
    </location>
</feature>
<evidence type="ECO:0000313" key="4">
    <source>
        <dbReference type="EMBL" id="RBL99697.1"/>
    </source>
</evidence>
<comment type="caution">
    <text evidence="4">The sequence shown here is derived from an EMBL/GenBank/DDBJ whole genome shotgun (WGS) entry which is preliminary data.</text>
</comment>
<gene>
    <name evidence="4" type="ORF">C1H84_14935</name>
</gene>
<keyword evidence="5" id="KW-1185">Reference proteome</keyword>
<dbReference type="Gene3D" id="3.90.50.10">
    <property type="entry name" value="Photosynthetic Reaction Center, subunit H, domain 2"/>
    <property type="match status" value="1"/>
</dbReference>
<feature type="compositionally biased region" description="Low complexity" evidence="1">
    <location>
        <begin position="260"/>
        <end position="269"/>
    </location>
</feature>
<feature type="compositionally biased region" description="Basic and acidic residues" evidence="1">
    <location>
        <begin position="212"/>
        <end position="223"/>
    </location>
</feature>
<dbReference type="AlphaFoldDB" id="A0A365YAQ4"/>
<evidence type="ECO:0000256" key="1">
    <source>
        <dbReference type="SAM" id="MobiDB-lite"/>
    </source>
</evidence>
<protein>
    <submittedName>
        <fullName evidence="4">Photosystem reaction center subunit H</fullName>
    </submittedName>
</protein>
<organism evidence="4 5">
    <name type="scientific">Glutamicibacter soli</name>
    <dbReference type="NCBI Taxonomy" id="453836"/>
    <lineage>
        <taxon>Bacteria</taxon>
        <taxon>Bacillati</taxon>
        <taxon>Actinomycetota</taxon>
        <taxon>Actinomycetes</taxon>
        <taxon>Micrococcales</taxon>
        <taxon>Micrococcaceae</taxon>
        <taxon>Glutamicibacter</taxon>
    </lineage>
</organism>